<evidence type="ECO:0000256" key="2">
    <source>
        <dbReference type="SAM" id="MobiDB-lite"/>
    </source>
</evidence>
<organism evidence="5 6">
    <name type="scientific">Urocynchramus pylzowi</name>
    <dbReference type="NCBI Taxonomy" id="571890"/>
    <lineage>
        <taxon>Eukaryota</taxon>
        <taxon>Metazoa</taxon>
        <taxon>Chordata</taxon>
        <taxon>Craniata</taxon>
        <taxon>Vertebrata</taxon>
        <taxon>Euteleostomi</taxon>
        <taxon>Archelosauria</taxon>
        <taxon>Archosauria</taxon>
        <taxon>Dinosauria</taxon>
        <taxon>Saurischia</taxon>
        <taxon>Theropoda</taxon>
        <taxon>Coelurosauria</taxon>
        <taxon>Aves</taxon>
        <taxon>Neognathae</taxon>
        <taxon>Neoaves</taxon>
        <taxon>Telluraves</taxon>
        <taxon>Australaves</taxon>
        <taxon>Passeriformes</taxon>
        <taxon>Passeroidea</taxon>
        <taxon>Fringillidae</taxon>
        <taxon>Urocynchramus</taxon>
    </lineage>
</organism>
<proteinExistence type="predicted"/>
<keyword evidence="3" id="KW-1133">Transmembrane helix</keyword>
<dbReference type="PANTHER" id="PTHR47118">
    <property type="entry name" value="CYTOTOXIC AND REGULATORY T-CELL MOLECULE"/>
    <property type="match status" value="1"/>
</dbReference>
<dbReference type="Pfam" id="PF08205">
    <property type="entry name" value="C2-set_2"/>
    <property type="match status" value="1"/>
</dbReference>
<sequence length="269" mass="30006">TLQWLNPRGFTVFLNAQQVLRDQRYKLLHYSQDELSIQLSNLTVQDEGIYKCFYYSRRVKNKSQNVEILAAPSYPVLEVSQDEGRGIKLSCYTQGGRPQPQISWLLDNGIELPGETRHQLGADGKKWSTRSTLRILSYSPRVTASCILQHPALGPRSLGTSFHFQDLPSTEDAEVPSSSENPAVSNSPENPAGTSPSASPENPEHQPQSSQTSQMSHLTVKQNPKSKGVLKKEKSLLLPILVAALILVLLIIVLLFMVKLKKAHGVWRR</sequence>
<protein>
    <submittedName>
        <fullName evidence="5">CRTAM protein</fullName>
    </submittedName>
</protein>
<dbReference type="GO" id="GO:0005102">
    <property type="term" value="F:signaling receptor binding"/>
    <property type="evidence" value="ECO:0007669"/>
    <property type="project" value="TreeGrafter"/>
</dbReference>
<dbReference type="GO" id="GO:0002860">
    <property type="term" value="P:positive regulation of natural killer cell mediated cytotoxicity directed against tumor cell target"/>
    <property type="evidence" value="ECO:0007669"/>
    <property type="project" value="TreeGrafter"/>
</dbReference>
<evidence type="ECO:0000259" key="4">
    <source>
        <dbReference type="PROSITE" id="PS50835"/>
    </source>
</evidence>
<feature type="transmembrane region" description="Helical" evidence="3">
    <location>
        <begin position="236"/>
        <end position="258"/>
    </location>
</feature>
<dbReference type="SUPFAM" id="SSF48726">
    <property type="entry name" value="Immunoglobulin"/>
    <property type="match status" value="2"/>
</dbReference>
<feature type="domain" description="Ig-like" evidence="4">
    <location>
        <begin position="72"/>
        <end position="150"/>
    </location>
</feature>
<evidence type="ECO:0000256" key="1">
    <source>
        <dbReference type="ARBA" id="ARBA00023157"/>
    </source>
</evidence>
<dbReference type="GO" id="GO:0002355">
    <property type="term" value="P:detection of tumor cell"/>
    <property type="evidence" value="ECO:0007669"/>
    <property type="project" value="TreeGrafter"/>
</dbReference>
<feature type="region of interest" description="Disordered" evidence="2">
    <location>
        <begin position="159"/>
        <end position="226"/>
    </location>
</feature>
<feature type="non-terminal residue" evidence="5">
    <location>
        <position position="1"/>
    </location>
</feature>
<dbReference type="Gene3D" id="2.60.40.10">
    <property type="entry name" value="Immunoglobulins"/>
    <property type="match status" value="2"/>
</dbReference>
<keyword evidence="1" id="KW-1015">Disulfide bond</keyword>
<dbReference type="AlphaFoldDB" id="A0A7K5TIN7"/>
<dbReference type="PANTHER" id="PTHR47118:SF1">
    <property type="entry name" value="CYTOTOXIC AND REGULATORY T-CELL MOLECULE"/>
    <property type="match status" value="1"/>
</dbReference>
<reference evidence="5 6" key="1">
    <citation type="submission" date="2019-09" db="EMBL/GenBank/DDBJ databases">
        <title>Bird 10,000 Genomes (B10K) Project - Family phase.</title>
        <authorList>
            <person name="Zhang G."/>
        </authorList>
    </citation>
    <scope>NUCLEOTIDE SEQUENCE [LARGE SCALE GENOMIC DNA]</scope>
    <source>
        <strain evidence="5">B10K-DU-012-38</strain>
        <tissue evidence="5">Muscle</tissue>
    </source>
</reference>
<dbReference type="GO" id="GO:0005886">
    <property type="term" value="C:plasma membrane"/>
    <property type="evidence" value="ECO:0007669"/>
    <property type="project" value="TreeGrafter"/>
</dbReference>
<feature type="compositionally biased region" description="Polar residues" evidence="2">
    <location>
        <begin position="176"/>
        <end position="225"/>
    </location>
</feature>
<dbReference type="InterPro" id="IPR007110">
    <property type="entry name" value="Ig-like_dom"/>
</dbReference>
<keyword evidence="3" id="KW-0472">Membrane</keyword>
<dbReference type="GO" id="GO:0008037">
    <property type="term" value="P:cell recognition"/>
    <property type="evidence" value="ECO:0007669"/>
    <property type="project" value="TreeGrafter"/>
</dbReference>
<dbReference type="InterPro" id="IPR036179">
    <property type="entry name" value="Ig-like_dom_sf"/>
</dbReference>
<keyword evidence="3" id="KW-0812">Transmembrane</keyword>
<dbReference type="InterPro" id="IPR013162">
    <property type="entry name" value="CD80_C2-set"/>
</dbReference>
<dbReference type="EMBL" id="VZRH01007798">
    <property type="protein sequence ID" value="NWU03686.1"/>
    <property type="molecule type" value="Genomic_DNA"/>
</dbReference>
<gene>
    <name evidence="5" type="primary">Crtam</name>
    <name evidence="5" type="ORF">UROPYL_R08758</name>
</gene>
<dbReference type="PROSITE" id="PS50835">
    <property type="entry name" value="IG_LIKE"/>
    <property type="match status" value="1"/>
</dbReference>
<dbReference type="InterPro" id="IPR013783">
    <property type="entry name" value="Ig-like_fold"/>
</dbReference>
<dbReference type="Proteomes" id="UP000524542">
    <property type="component" value="Unassembled WGS sequence"/>
</dbReference>
<comment type="caution">
    <text evidence="5">The sequence shown here is derived from an EMBL/GenBank/DDBJ whole genome shotgun (WGS) entry which is preliminary data.</text>
</comment>
<dbReference type="InterPro" id="IPR053096">
    <property type="entry name" value="CRTAM"/>
</dbReference>
<accession>A0A7K5TIN7</accession>
<evidence type="ECO:0000313" key="6">
    <source>
        <dbReference type="Proteomes" id="UP000524542"/>
    </source>
</evidence>
<name>A0A7K5TIN7_9FRIN</name>
<feature type="non-terminal residue" evidence="5">
    <location>
        <position position="269"/>
    </location>
</feature>
<keyword evidence="6" id="KW-1185">Reference proteome</keyword>
<evidence type="ECO:0000256" key="3">
    <source>
        <dbReference type="SAM" id="Phobius"/>
    </source>
</evidence>
<evidence type="ECO:0000313" key="5">
    <source>
        <dbReference type="EMBL" id="NWU03686.1"/>
    </source>
</evidence>